<sequence>MFFHASHKTFIRTFACSAFYIDSFIVFISSSCVLSHYSKRFIKQSSKGAILFVLVRDLQKMESNLGDMLLKVAVFFVVQALVYLILSNSSNLFSKNIKRTHSFKPARSVSVRRMLALLSDFPAEGEPSPSSKSPQSPSPNSYDKKRS</sequence>
<dbReference type="Proteomes" id="UP001341840">
    <property type="component" value="Unassembled WGS sequence"/>
</dbReference>
<feature type="compositionally biased region" description="Low complexity" evidence="1">
    <location>
        <begin position="127"/>
        <end position="141"/>
    </location>
</feature>
<evidence type="ECO:0000256" key="2">
    <source>
        <dbReference type="SAM" id="Phobius"/>
    </source>
</evidence>
<dbReference type="EMBL" id="JASCZI010151193">
    <property type="protein sequence ID" value="MED6170764.1"/>
    <property type="molecule type" value="Genomic_DNA"/>
</dbReference>
<dbReference type="PANTHER" id="PTHR34268:SF8">
    <property type="entry name" value="FAE DOMAIN-CONTAINING PROTEIN"/>
    <property type="match status" value="1"/>
</dbReference>
<feature type="region of interest" description="Disordered" evidence="1">
    <location>
        <begin position="121"/>
        <end position="147"/>
    </location>
</feature>
<keyword evidence="2" id="KW-1133">Transmembrane helix</keyword>
<feature type="transmembrane region" description="Helical" evidence="2">
    <location>
        <begin position="18"/>
        <end position="37"/>
    </location>
</feature>
<name>A0ABU6VBF8_9FABA</name>
<keyword evidence="2" id="KW-0472">Membrane</keyword>
<keyword evidence="4" id="KW-1185">Reference proteome</keyword>
<accession>A0ABU6VBF8</accession>
<evidence type="ECO:0000313" key="4">
    <source>
        <dbReference type="Proteomes" id="UP001341840"/>
    </source>
</evidence>
<dbReference type="PANTHER" id="PTHR34268">
    <property type="entry name" value="OS01G0321850 PROTEIN"/>
    <property type="match status" value="1"/>
</dbReference>
<comment type="caution">
    <text evidence="3">The sequence shown here is derived from an EMBL/GenBank/DDBJ whole genome shotgun (WGS) entry which is preliminary data.</text>
</comment>
<proteinExistence type="predicted"/>
<keyword evidence="2" id="KW-0812">Transmembrane</keyword>
<reference evidence="3 4" key="1">
    <citation type="journal article" date="2023" name="Plants (Basel)">
        <title>Bridging the Gap: Combining Genomics and Transcriptomics Approaches to Understand Stylosanthes scabra, an Orphan Legume from the Brazilian Caatinga.</title>
        <authorList>
            <person name="Ferreira-Neto J.R.C."/>
            <person name="da Silva M.D."/>
            <person name="Binneck E."/>
            <person name="de Melo N.F."/>
            <person name="da Silva R.H."/>
            <person name="de Melo A.L.T.M."/>
            <person name="Pandolfi V."/>
            <person name="Bustamante F.O."/>
            <person name="Brasileiro-Vidal A.C."/>
            <person name="Benko-Iseppon A.M."/>
        </authorList>
    </citation>
    <scope>NUCLEOTIDE SEQUENCE [LARGE SCALE GENOMIC DNA]</scope>
    <source>
        <tissue evidence="3">Leaves</tissue>
    </source>
</reference>
<gene>
    <name evidence="3" type="ORF">PIB30_034243</name>
</gene>
<evidence type="ECO:0000256" key="1">
    <source>
        <dbReference type="SAM" id="MobiDB-lite"/>
    </source>
</evidence>
<evidence type="ECO:0000313" key="3">
    <source>
        <dbReference type="EMBL" id="MED6170764.1"/>
    </source>
</evidence>
<organism evidence="3 4">
    <name type="scientific">Stylosanthes scabra</name>
    <dbReference type="NCBI Taxonomy" id="79078"/>
    <lineage>
        <taxon>Eukaryota</taxon>
        <taxon>Viridiplantae</taxon>
        <taxon>Streptophyta</taxon>
        <taxon>Embryophyta</taxon>
        <taxon>Tracheophyta</taxon>
        <taxon>Spermatophyta</taxon>
        <taxon>Magnoliopsida</taxon>
        <taxon>eudicotyledons</taxon>
        <taxon>Gunneridae</taxon>
        <taxon>Pentapetalae</taxon>
        <taxon>rosids</taxon>
        <taxon>fabids</taxon>
        <taxon>Fabales</taxon>
        <taxon>Fabaceae</taxon>
        <taxon>Papilionoideae</taxon>
        <taxon>50 kb inversion clade</taxon>
        <taxon>dalbergioids sensu lato</taxon>
        <taxon>Dalbergieae</taxon>
        <taxon>Pterocarpus clade</taxon>
        <taxon>Stylosanthes</taxon>
    </lineage>
</organism>
<feature type="transmembrane region" description="Helical" evidence="2">
    <location>
        <begin position="68"/>
        <end position="86"/>
    </location>
</feature>
<protein>
    <submittedName>
        <fullName evidence="3">Uncharacterized protein</fullName>
    </submittedName>
</protein>